<name>V6SBB5_9FLAO</name>
<comment type="caution">
    <text evidence="14">The sequence shown here is derived from an EMBL/GenBank/DDBJ whole genome shotgun (WGS) entry which is preliminary data.</text>
</comment>
<dbReference type="Proteomes" id="UP000030149">
    <property type="component" value="Unassembled WGS sequence"/>
</dbReference>
<protein>
    <recommendedName>
        <fullName evidence="16">Polysaccharide biosynthesis protein GumN</fullName>
    </recommendedName>
</protein>
<dbReference type="PANTHER" id="PTHR31120">
    <property type="entry name" value="METALLOPROTEASE TIKI"/>
    <property type="match status" value="1"/>
</dbReference>
<comment type="subcellular location">
    <subcellularLocation>
        <location evidence="3">Membrane</location>
        <topology evidence="3">Single-pass type I membrane protein</topology>
    </subcellularLocation>
</comment>
<dbReference type="InterPro" id="IPR040230">
    <property type="entry name" value="TIKI1/2-like"/>
</dbReference>
<keyword evidence="8" id="KW-0378">Hydrolase</keyword>
<feature type="chain" id="PRO_5004750325" description="Polysaccharide biosynthesis protein GumN" evidence="13">
    <location>
        <begin position="23"/>
        <end position="284"/>
    </location>
</feature>
<evidence type="ECO:0000256" key="7">
    <source>
        <dbReference type="ARBA" id="ARBA00022729"/>
    </source>
</evidence>
<dbReference type="GO" id="GO:0016020">
    <property type="term" value="C:membrane"/>
    <property type="evidence" value="ECO:0007669"/>
    <property type="project" value="UniProtKB-SubCell"/>
</dbReference>
<dbReference type="EMBL" id="JRLZ01000005">
    <property type="protein sequence ID" value="KGO96133.1"/>
    <property type="molecule type" value="Genomic_DNA"/>
</dbReference>
<evidence type="ECO:0000256" key="8">
    <source>
        <dbReference type="ARBA" id="ARBA00022801"/>
    </source>
</evidence>
<evidence type="ECO:0000256" key="10">
    <source>
        <dbReference type="ARBA" id="ARBA00023049"/>
    </source>
</evidence>
<evidence type="ECO:0000256" key="4">
    <source>
        <dbReference type="ARBA" id="ARBA00022670"/>
    </source>
</evidence>
<dbReference type="InterPro" id="IPR002816">
    <property type="entry name" value="TraB/PrgY/GumN_fam"/>
</dbReference>
<comment type="cofactor">
    <cofactor evidence="2">
        <name>Co(2+)</name>
        <dbReference type="ChEBI" id="CHEBI:48828"/>
    </cofactor>
</comment>
<evidence type="ECO:0000256" key="11">
    <source>
        <dbReference type="ARBA" id="ARBA00023136"/>
    </source>
</evidence>
<accession>V6SBB5</accession>
<keyword evidence="9" id="KW-1133">Transmembrane helix</keyword>
<dbReference type="STRING" id="1107311.Q767_07690"/>
<evidence type="ECO:0000256" key="9">
    <source>
        <dbReference type="ARBA" id="ARBA00022989"/>
    </source>
</evidence>
<evidence type="ECO:0000256" key="6">
    <source>
        <dbReference type="ARBA" id="ARBA00022723"/>
    </source>
</evidence>
<evidence type="ECO:0000256" key="2">
    <source>
        <dbReference type="ARBA" id="ARBA00001941"/>
    </source>
</evidence>
<dbReference type="AlphaFoldDB" id="V6SBB5"/>
<evidence type="ECO:0008006" key="16">
    <source>
        <dbReference type="Google" id="ProtNLM"/>
    </source>
</evidence>
<keyword evidence="6" id="KW-0479">Metal-binding</keyword>
<evidence type="ECO:0000256" key="1">
    <source>
        <dbReference type="ARBA" id="ARBA00001936"/>
    </source>
</evidence>
<proteinExistence type="predicted"/>
<dbReference type="GO" id="GO:0006508">
    <property type="term" value="P:proteolysis"/>
    <property type="evidence" value="ECO:0007669"/>
    <property type="project" value="UniProtKB-KW"/>
</dbReference>
<dbReference type="GO" id="GO:0004222">
    <property type="term" value="F:metalloendopeptidase activity"/>
    <property type="evidence" value="ECO:0007669"/>
    <property type="project" value="TreeGrafter"/>
</dbReference>
<keyword evidence="15" id="KW-1185">Reference proteome</keyword>
<reference evidence="15" key="1">
    <citation type="submission" date="2013-09" db="EMBL/GenBank/DDBJ databases">
        <authorList>
            <person name="Zeng Z."/>
            <person name="Chen C."/>
        </authorList>
    </citation>
    <scope>NUCLEOTIDE SEQUENCE [LARGE SCALE GENOMIC DNA]</scope>
    <source>
        <strain evidence="15">DK69</strain>
    </source>
</reference>
<keyword evidence="10" id="KW-0482">Metalloprotease</keyword>
<dbReference type="CDD" id="cd14789">
    <property type="entry name" value="Tiki"/>
    <property type="match status" value="1"/>
</dbReference>
<dbReference type="PATRIC" id="fig|1107311.3.peg.1119"/>
<comment type="cofactor">
    <cofactor evidence="1">
        <name>Mn(2+)</name>
        <dbReference type="ChEBI" id="CHEBI:29035"/>
    </cofactor>
</comment>
<dbReference type="OrthoDB" id="9798714at2"/>
<sequence length="284" mass="32458">MRNTIKSVIVIIASVIGFGANAQTKSESNSLLWEVSGNGLAKSSYLYGTMHMMCEKDFMIPEKAKKAFGKSDKLALEIDLDDPAELQYMQKMSLANEPLSKVLSKEEYQKLDGFLKETVGVGASQFENSNMLSIMSVVMMKALSCPPKMFEMEFLQMAIQRKMETIGLEKIQDEVTAFDKSYSNEEFIEQLKYYDSKLFQDMSKVYNSEKLDELYAMVIDKKFMDDNTRHWMLDFRNENWMKSIPELMKKESVFFAVGAGHLAGEKGLIMLLRKAGYTLKPVMK</sequence>
<evidence type="ECO:0000313" key="15">
    <source>
        <dbReference type="Proteomes" id="UP000030149"/>
    </source>
</evidence>
<evidence type="ECO:0000256" key="3">
    <source>
        <dbReference type="ARBA" id="ARBA00004479"/>
    </source>
</evidence>
<organism evidence="14 15">
    <name type="scientific">Flavobacterium enshiense DK69</name>
    <dbReference type="NCBI Taxonomy" id="1107311"/>
    <lineage>
        <taxon>Bacteria</taxon>
        <taxon>Pseudomonadati</taxon>
        <taxon>Bacteroidota</taxon>
        <taxon>Flavobacteriia</taxon>
        <taxon>Flavobacteriales</taxon>
        <taxon>Flavobacteriaceae</taxon>
        <taxon>Flavobacterium</taxon>
    </lineage>
</organism>
<dbReference type="eggNOG" id="COG3735">
    <property type="taxonomic scope" value="Bacteria"/>
</dbReference>
<gene>
    <name evidence="14" type="ORF">Q767_07690</name>
</gene>
<evidence type="ECO:0000256" key="5">
    <source>
        <dbReference type="ARBA" id="ARBA00022692"/>
    </source>
</evidence>
<evidence type="ECO:0000256" key="12">
    <source>
        <dbReference type="ARBA" id="ARBA00023180"/>
    </source>
</evidence>
<evidence type="ECO:0000313" key="14">
    <source>
        <dbReference type="EMBL" id="KGO96133.1"/>
    </source>
</evidence>
<dbReference type="GO" id="GO:0046872">
    <property type="term" value="F:metal ion binding"/>
    <property type="evidence" value="ECO:0007669"/>
    <property type="project" value="UniProtKB-KW"/>
</dbReference>
<keyword evidence="5" id="KW-0812">Transmembrane</keyword>
<dbReference type="PANTHER" id="PTHR31120:SF6">
    <property type="entry name" value="METALLOPROTEASE TIKI HOMOLOG"/>
    <property type="match status" value="1"/>
</dbReference>
<evidence type="ECO:0000256" key="13">
    <source>
        <dbReference type="SAM" id="SignalP"/>
    </source>
</evidence>
<keyword evidence="12" id="KW-0325">Glycoprotein</keyword>
<dbReference type="RefSeq" id="WP_023573164.1">
    <property type="nucleotide sequence ID" value="NZ_AVCS01000008.1"/>
</dbReference>
<feature type="signal peptide" evidence="13">
    <location>
        <begin position="1"/>
        <end position="22"/>
    </location>
</feature>
<reference evidence="14 15" key="2">
    <citation type="journal article" date="2015" name="Stand. Genomic Sci.">
        <title>High quality draft genomic sequence of Flavobacterium enshiense DK69(T) and comparison among Flavobacterium genomes.</title>
        <authorList>
            <person name="Zeng Z."/>
            <person name="Chen C."/>
            <person name="Du H."/>
            <person name="Wang G."/>
            <person name="Li M."/>
        </authorList>
    </citation>
    <scope>NUCLEOTIDE SEQUENCE [LARGE SCALE GENOMIC DNA]</scope>
    <source>
        <strain evidence="14 15">DK69</strain>
    </source>
</reference>
<dbReference type="Pfam" id="PF01963">
    <property type="entry name" value="TraB_PrgY_gumN"/>
    <property type="match status" value="1"/>
</dbReference>
<keyword evidence="7 13" id="KW-0732">Signal</keyword>
<dbReference type="GO" id="GO:0030178">
    <property type="term" value="P:negative regulation of Wnt signaling pathway"/>
    <property type="evidence" value="ECO:0007669"/>
    <property type="project" value="InterPro"/>
</dbReference>
<keyword evidence="4" id="KW-0645">Protease</keyword>
<keyword evidence="11" id="KW-0472">Membrane</keyword>